<dbReference type="AlphaFoldDB" id="A0A1H7JWT0"/>
<protein>
    <submittedName>
        <fullName evidence="2">Uncharacterized protein</fullName>
    </submittedName>
</protein>
<dbReference type="Proteomes" id="UP000185766">
    <property type="component" value="Unassembled WGS sequence"/>
</dbReference>
<name>A0A1H7JWT0_9GAMM</name>
<sequence length="120" mass="12483">MKPAILWLHAVTCAAFAVLVLRANPLKAVEGLGLAVAFVGLALCFAIAPWRLSWAPLLRVLAWLQAGLLAVGVLLLLLAATIGGGFNLSPELQTPAWLAGVMVFSSALSAWALSPSKPAE</sequence>
<dbReference type="STRING" id="1429083.GCA_001885685_01375"/>
<organism evidence="2 3">
    <name type="scientific">Atopomonas hussainii</name>
    <dbReference type="NCBI Taxonomy" id="1429083"/>
    <lineage>
        <taxon>Bacteria</taxon>
        <taxon>Pseudomonadati</taxon>
        <taxon>Pseudomonadota</taxon>
        <taxon>Gammaproteobacteria</taxon>
        <taxon>Pseudomonadales</taxon>
        <taxon>Pseudomonadaceae</taxon>
        <taxon>Atopomonas</taxon>
    </lineage>
</organism>
<dbReference type="EMBL" id="FOAS01000005">
    <property type="protein sequence ID" value="SEK78227.1"/>
    <property type="molecule type" value="Genomic_DNA"/>
</dbReference>
<keyword evidence="1" id="KW-0812">Transmembrane</keyword>
<keyword evidence="3" id="KW-1185">Reference proteome</keyword>
<accession>A0A1H7JWT0</accession>
<feature type="transmembrane region" description="Helical" evidence="1">
    <location>
        <begin position="32"/>
        <end position="50"/>
    </location>
</feature>
<keyword evidence="1" id="KW-0472">Membrane</keyword>
<dbReference type="RefSeq" id="WP_074866233.1">
    <property type="nucleotide sequence ID" value="NZ_FOAS01000005.1"/>
</dbReference>
<evidence type="ECO:0000313" key="3">
    <source>
        <dbReference type="Proteomes" id="UP000185766"/>
    </source>
</evidence>
<evidence type="ECO:0000313" key="2">
    <source>
        <dbReference type="EMBL" id="SEK78227.1"/>
    </source>
</evidence>
<keyword evidence="1" id="KW-1133">Transmembrane helix</keyword>
<proteinExistence type="predicted"/>
<feature type="transmembrane region" description="Helical" evidence="1">
    <location>
        <begin position="62"/>
        <end position="84"/>
    </location>
</feature>
<evidence type="ECO:0000256" key="1">
    <source>
        <dbReference type="SAM" id="Phobius"/>
    </source>
</evidence>
<reference evidence="2 3" key="1">
    <citation type="submission" date="2016-10" db="EMBL/GenBank/DDBJ databases">
        <authorList>
            <person name="de Groot N.N."/>
        </authorList>
    </citation>
    <scope>NUCLEOTIDE SEQUENCE [LARGE SCALE GENOMIC DNA]</scope>
    <source>
        <strain evidence="2 3">JCM 19513</strain>
    </source>
</reference>
<gene>
    <name evidence="2" type="ORF">SAMN05216214_10552</name>
</gene>
<feature type="transmembrane region" description="Helical" evidence="1">
    <location>
        <begin position="96"/>
        <end position="114"/>
    </location>
</feature>